<dbReference type="InterPro" id="IPR050982">
    <property type="entry name" value="Auxin_biosynth/cation_transpt"/>
</dbReference>
<gene>
    <name evidence="3" type="ORF">KDAU_49680</name>
</gene>
<dbReference type="Gene3D" id="3.50.50.60">
    <property type="entry name" value="FAD/NAD(P)-binding domain"/>
    <property type="match status" value="1"/>
</dbReference>
<evidence type="ECO:0000256" key="1">
    <source>
        <dbReference type="ARBA" id="ARBA00023002"/>
    </source>
</evidence>
<dbReference type="GO" id="GO:0050660">
    <property type="term" value="F:flavin adenine dinucleotide binding"/>
    <property type="evidence" value="ECO:0007669"/>
    <property type="project" value="TreeGrafter"/>
</dbReference>
<evidence type="ECO:0000259" key="2">
    <source>
        <dbReference type="Pfam" id="PF07992"/>
    </source>
</evidence>
<dbReference type="AlphaFoldDB" id="A0A401ZL93"/>
<protein>
    <recommendedName>
        <fullName evidence="2">FAD/NAD(P)-binding domain-containing protein</fullName>
    </recommendedName>
</protein>
<dbReference type="PRINTS" id="PR00411">
    <property type="entry name" value="PNDRDTASEI"/>
</dbReference>
<dbReference type="Proteomes" id="UP000287224">
    <property type="component" value="Unassembled WGS sequence"/>
</dbReference>
<dbReference type="PRINTS" id="PR00368">
    <property type="entry name" value="FADPNR"/>
</dbReference>
<dbReference type="OrthoDB" id="9778740at2"/>
<dbReference type="RefSeq" id="WP_126599061.1">
    <property type="nucleotide sequence ID" value="NZ_BIFQ01000001.1"/>
</dbReference>
<dbReference type="InterPro" id="IPR023753">
    <property type="entry name" value="FAD/NAD-binding_dom"/>
</dbReference>
<dbReference type="Pfam" id="PF07992">
    <property type="entry name" value="Pyr_redox_2"/>
    <property type="match status" value="1"/>
</dbReference>
<evidence type="ECO:0000313" key="4">
    <source>
        <dbReference type="Proteomes" id="UP000287224"/>
    </source>
</evidence>
<sequence>MSVIIGATGQASDTSNTTYDVTVLGAGPYGLSAAAHLKQQGLKVATFGKPLVLWREHMPKGMLLRSYWWASNLSDPAQKYCFKNYLIEQGMEPSPDLDPLPIQTFIDYAMWFQRNAVPDLDETYISSIARNGQSYMVKLVDGRTISSKTIVMAPGLHYYRYIPEEYQGLPLSLVSHSTDHQDFTSLAGKDVAIIGRGQAALETAALASEAGANIQIISRSPLRWVKIASGKLPPWLQQLRAPRAGMGSGWMNLLLETYPYMLQRLPQERRDNLVDTTHGPAGSHWLKPRLLGKVQILEETSVLKVEEVGGRIRLTLSGGKETEVDHVILGTGFKADLKRLPMLDQEIIDSVRTYQGSPVLNTWFQSSIPSLYFIGYSSVRSFSPLYRFVIGADAAAKRVSSSIKREARQLARV</sequence>
<dbReference type="GO" id="GO:0004497">
    <property type="term" value="F:monooxygenase activity"/>
    <property type="evidence" value="ECO:0007669"/>
    <property type="project" value="TreeGrafter"/>
</dbReference>
<comment type="caution">
    <text evidence="3">The sequence shown here is derived from an EMBL/GenBank/DDBJ whole genome shotgun (WGS) entry which is preliminary data.</text>
</comment>
<keyword evidence="1" id="KW-0560">Oxidoreductase</keyword>
<accession>A0A401ZL93</accession>
<dbReference type="PANTHER" id="PTHR43539:SF91">
    <property type="entry name" value="FAD-DEPENDENT URATE HYDROXYLASE"/>
    <property type="match status" value="1"/>
</dbReference>
<evidence type="ECO:0000313" key="3">
    <source>
        <dbReference type="EMBL" id="GCE07639.1"/>
    </source>
</evidence>
<feature type="domain" description="FAD/NAD(P)-binding" evidence="2">
    <location>
        <begin position="19"/>
        <end position="221"/>
    </location>
</feature>
<reference evidence="4" key="1">
    <citation type="submission" date="2018-12" db="EMBL/GenBank/DDBJ databases">
        <title>Tengunoibacter tsumagoiensis gen. nov., sp. nov., Dictyobacter kobayashii sp. nov., D. alpinus sp. nov., and D. joshuensis sp. nov. and description of Dictyobacteraceae fam. nov. within the order Ktedonobacterales isolated from Tengu-no-mugimeshi.</title>
        <authorList>
            <person name="Wang C.M."/>
            <person name="Zheng Y."/>
            <person name="Sakai Y."/>
            <person name="Toyoda A."/>
            <person name="Minakuchi Y."/>
            <person name="Abe K."/>
            <person name="Yokota A."/>
            <person name="Yabe S."/>
        </authorList>
    </citation>
    <scope>NUCLEOTIDE SEQUENCE [LARGE SCALE GENOMIC DNA]</scope>
    <source>
        <strain evidence="4">S-27</strain>
    </source>
</reference>
<dbReference type="SUPFAM" id="SSF51905">
    <property type="entry name" value="FAD/NAD(P)-binding domain"/>
    <property type="match status" value="1"/>
</dbReference>
<dbReference type="PANTHER" id="PTHR43539">
    <property type="entry name" value="FLAVIN-BINDING MONOOXYGENASE-LIKE PROTEIN (AFU_ORTHOLOGUE AFUA_4G09220)"/>
    <property type="match status" value="1"/>
</dbReference>
<organism evidence="3 4">
    <name type="scientific">Dictyobacter aurantiacus</name>
    <dbReference type="NCBI Taxonomy" id="1936993"/>
    <lineage>
        <taxon>Bacteria</taxon>
        <taxon>Bacillati</taxon>
        <taxon>Chloroflexota</taxon>
        <taxon>Ktedonobacteria</taxon>
        <taxon>Ktedonobacterales</taxon>
        <taxon>Dictyobacteraceae</taxon>
        <taxon>Dictyobacter</taxon>
    </lineage>
</organism>
<proteinExistence type="predicted"/>
<dbReference type="EMBL" id="BIFQ01000001">
    <property type="protein sequence ID" value="GCE07639.1"/>
    <property type="molecule type" value="Genomic_DNA"/>
</dbReference>
<keyword evidence="4" id="KW-1185">Reference proteome</keyword>
<name>A0A401ZL93_9CHLR</name>
<dbReference type="InterPro" id="IPR036188">
    <property type="entry name" value="FAD/NAD-bd_sf"/>
</dbReference>